<evidence type="ECO:0000256" key="4">
    <source>
        <dbReference type="ARBA" id="ARBA00022827"/>
    </source>
</evidence>
<dbReference type="Gene3D" id="1.10.8.870">
    <property type="entry name" value="Alpha-glycerophosphate oxidase, cap domain"/>
    <property type="match status" value="1"/>
</dbReference>
<evidence type="ECO:0000313" key="10">
    <source>
        <dbReference type="EMBL" id="MDT0275145.1"/>
    </source>
</evidence>
<dbReference type="PROSITE" id="PS00977">
    <property type="entry name" value="FAD_G3PDH_1"/>
    <property type="match status" value="1"/>
</dbReference>
<dbReference type="EC" id="1.1.5.3" evidence="6"/>
<dbReference type="InterPro" id="IPR038299">
    <property type="entry name" value="DAO_C_sf"/>
</dbReference>
<dbReference type="RefSeq" id="WP_311343955.1">
    <property type="nucleotide sequence ID" value="NZ_JAVREI010000001.1"/>
</dbReference>
<evidence type="ECO:0000256" key="7">
    <source>
        <dbReference type="SAM" id="MobiDB-lite"/>
    </source>
</evidence>
<dbReference type="Proteomes" id="UP001183222">
    <property type="component" value="Unassembled WGS sequence"/>
</dbReference>
<feature type="domain" description="Alpha-glycerophosphate oxidase C-terminal" evidence="9">
    <location>
        <begin position="422"/>
        <end position="546"/>
    </location>
</feature>
<dbReference type="Pfam" id="PF01266">
    <property type="entry name" value="DAO"/>
    <property type="match status" value="1"/>
</dbReference>
<dbReference type="InterPro" id="IPR000447">
    <property type="entry name" value="G3P_DH_FAD-dep"/>
</dbReference>
<dbReference type="InterPro" id="IPR031656">
    <property type="entry name" value="DAO_C"/>
</dbReference>
<feature type="domain" description="FAD dependent oxidoreductase" evidence="8">
    <location>
        <begin position="29"/>
        <end position="396"/>
    </location>
</feature>
<protein>
    <recommendedName>
        <fullName evidence="6">Glycerol-3-phosphate dehydrogenase</fullName>
        <ecNumber evidence="6">1.1.5.3</ecNumber>
    </recommendedName>
</protein>
<proteinExistence type="inferred from homology"/>
<dbReference type="PANTHER" id="PTHR11985:SF31">
    <property type="entry name" value="GLYCEROL-3-PHOSPHATE DEHYDROGENASE 2"/>
    <property type="match status" value="1"/>
</dbReference>
<dbReference type="PRINTS" id="PR01001">
    <property type="entry name" value="FADG3PDH"/>
</dbReference>
<dbReference type="Gene3D" id="3.30.9.10">
    <property type="entry name" value="D-Amino Acid Oxidase, subunit A, domain 2"/>
    <property type="match status" value="1"/>
</dbReference>
<keyword evidence="4" id="KW-0274">FAD</keyword>
<sequence>MHSGTTDRTLLSPARRRADRARLPDEVVDVLVIGGGVTGAGAALDAASRGLTVALLEARDFAAGTSSRSSKLIHGGLRYLEQLAFPLVHEALHERARLVQTIAPHLVQPLPFLLPLTSPVWQRAYFGAGVALYDVLGAAFTRDRPIPRHRHLSRTATLEAFPGLRRDAVRGAIRYWDAQVDDARHTLAVVRTAAGYGARVLSSARVTGLLRDGEGPDAAVVGVHAADLTDGSSFTVRARSVVAATGVWSDDIGTMLGDAAPDLRVRASKGVHLVVPRSAIDGGSLAAAGGTQDGLILRTPTSVLFVIPWGEQWIVGTTDTPWKLDRDHPAASSADIGYLLDQVNRVLVRPVNADQILGVYAGLRPLLAGESDETSRLSREHAVVTPVPGLVLVAGGKYTTYRVMAEDAVDAAAAGLPGVPASRTAHLPLVGAHRWSEVRDRAGALAAGAGLPEAAVERLLHRHGDRTPDLLALAADDAELAQPLPGAPDYLAAEVVHAVTAEGALHLDDVLTRRTRISIETAHRGVDTAPRVAALMARELGWDEERTAREVAHYTARVEAERESQRMPDDRTADAARLGAADVRAGVTSPRRGKAAHEGDLAVPAGGPGAGPGR</sequence>
<name>A0ABU2K4M2_9ACTN</name>
<dbReference type="Pfam" id="PF16901">
    <property type="entry name" value="DAO_C"/>
    <property type="match status" value="1"/>
</dbReference>
<dbReference type="PANTHER" id="PTHR11985">
    <property type="entry name" value="GLYCEROL-3-PHOSPHATE DEHYDROGENASE"/>
    <property type="match status" value="1"/>
</dbReference>
<evidence type="ECO:0000256" key="2">
    <source>
        <dbReference type="ARBA" id="ARBA00007330"/>
    </source>
</evidence>
<comment type="catalytic activity">
    <reaction evidence="6">
        <text>a quinone + sn-glycerol 3-phosphate = dihydroxyacetone phosphate + a quinol</text>
        <dbReference type="Rhea" id="RHEA:18977"/>
        <dbReference type="ChEBI" id="CHEBI:24646"/>
        <dbReference type="ChEBI" id="CHEBI:57597"/>
        <dbReference type="ChEBI" id="CHEBI:57642"/>
        <dbReference type="ChEBI" id="CHEBI:132124"/>
        <dbReference type="EC" id="1.1.5.3"/>
    </reaction>
</comment>
<evidence type="ECO:0000259" key="8">
    <source>
        <dbReference type="Pfam" id="PF01266"/>
    </source>
</evidence>
<dbReference type="InterPro" id="IPR036188">
    <property type="entry name" value="FAD/NAD-bd_sf"/>
</dbReference>
<organism evidence="10 11">
    <name type="scientific">Blastococcus goldschmidtiae</name>
    <dbReference type="NCBI Taxonomy" id="3075546"/>
    <lineage>
        <taxon>Bacteria</taxon>
        <taxon>Bacillati</taxon>
        <taxon>Actinomycetota</taxon>
        <taxon>Actinomycetes</taxon>
        <taxon>Geodermatophilales</taxon>
        <taxon>Geodermatophilaceae</taxon>
        <taxon>Blastococcus</taxon>
    </lineage>
</organism>
<reference evidence="11" key="1">
    <citation type="submission" date="2023-07" db="EMBL/GenBank/DDBJ databases">
        <title>30 novel species of actinomycetes from the DSMZ collection.</title>
        <authorList>
            <person name="Nouioui I."/>
        </authorList>
    </citation>
    <scope>NUCLEOTIDE SEQUENCE [LARGE SCALE GENOMIC DNA]</scope>
    <source>
        <strain evidence="11">DSM 46792</strain>
    </source>
</reference>
<feature type="compositionally biased region" description="Basic and acidic residues" evidence="7">
    <location>
        <begin position="559"/>
        <end position="574"/>
    </location>
</feature>
<comment type="similarity">
    <text evidence="2 6">Belongs to the FAD-dependent glycerol-3-phosphate dehydrogenase family.</text>
</comment>
<keyword evidence="11" id="KW-1185">Reference proteome</keyword>
<evidence type="ECO:0000256" key="3">
    <source>
        <dbReference type="ARBA" id="ARBA00022630"/>
    </source>
</evidence>
<keyword evidence="5 6" id="KW-0560">Oxidoreductase</keyword>
<dbReference type="SUPFAM" id="SSF51905">
    <property type="entry name" value="FAD/NAD(P)-binding domain"/>
    <property type="match status" value="1"/>
</dbReference>
<feature type="region of interest" description="Disordered" evidence="7">
    <location>
        <begin position="559"/>
        <end position="614"/>
    </location>
</feature>
<dbReference type="EMBL" id="JAVREI010000001">
    <property type="protein sequence ID" value="MDT0275145.1"/>
    <property type="molecule type" value="Genomic_DNA"/>
</dbReference>
<dbReference type="Gene3D" id="3.50.50.60">
    <property type="entry name" value="FAD/NAD(P)-binding domain"/>
    <property type="match status" value="1"/>
</dbReference>
<accession>A0ABU2K4M2</accession>
<evidence type="ECO:0000256" key="5">
    <source>
        <dbReference type="ARBA" id="ARBA00023002"/>
    </source>
</evidence>
<dbReference type="PROSITE" id="PS00978">
    <property type="entry name" value="FAD_G3PDH_2"/>
    <property type="match status" value="1"/>
</dbReference>
<comment type="caution">
    <text evidence="10">The sequence shown here is derived from an EMBL/GenBank/DDBJ whole genome shotgun (WGS) entry which is preliminary data.</text>
</comment>
<gene>
    <name evidence="10" type="ORF">RM425_04465</name>
</gene>
<evidence type="ECO:0000256" key="6">
    <source>
        <dbReference type="RuleBase" id="RU361217"/>
    </source>
</evidence>
<keyword evidence="3 6" id="KW-0285">Flavoprotein</keyword>
<evidence type="ECO:0000313" key="11">
    <source>
        <dbReference type="Proteomes" id="UP001183222"/>
    </source>
</evidence>
<comment type="cofactor">
    <cofactor evidence="1 6">
        <name>FAD</name>
        <dbReference type="ChEBI" id="CHEBI:57692"/>
    </cofactor>
</comment>
<dbReference type="GO" id="GO:0016491">
    <property type="term" value="F:oxidoreductase activity"/>
    <property type="evidence" value="ECO:0007669"/>
    <property type="project" value="UniProtKB-KW"/>
</dbReference>
<dbReference type="SUPFAM" id="SSF54373">
    <property type="entry name" value="FAD-linked reductases, C-terminal domain"/>
    <property type="match status" value="1"/>
</dbReference>
<evidence type="ECO:0000259" key="9">
    <source>
        <dbReference type="Pfam" id="PF16901"/>
    </source>
</evidence>
<dbReference type="InterPro" id="IPR006076">
    <property type="entry name" value="FAD-dep_OxRdtase"/>
</dbReference>
<evidence type="ECO:0000256" key="1">
    <source>
        <dbReference type="ARBA" id="ARBA00001974"/>
    </source>
</evidence>